<evidence type="ECO:0000256" key="1">
    <source>
        <dbReference type="SAM" id="MobiDB-lite"/>
    </source>
</evidence>
<dbReference type="EMBL" id="CP012672">
    <property type="protein sequence ID" value="AUX37384.1"/>
    <property type="molecule type" value="Genomic_DNA"/>
</dbReference>
<proteinExistence type="predicted"/>
<feature type="region of interest" description="Disordered" evidence="1">
    <location>
        <begin position="1"/>
        <end position="20"/>
    </location>
</feature>
<dbReference type="InterPro" id="IPR011055">
    <property type="entry name" value="Dup_hybrid_motif"/>
</dbReference>
<gene>
    <name evidence="2" type="ORF">SOCE836_096070</name>
</gene>
<dbReference type="RefSeq" id="WP_207217657.1">
    <property type="nucleotide sequence ID" value="NZ_CP012672.1"/>
</dbReference>
<dbReference type="Proteomes" id="UP000295497">
    <property type="component" value="Chromosome"/>
</dbReference>
<reference evidence="2 3" key="1">
    <citation type="submission" date="2015-09" db="EMBL/GenBank/DDBJ databases">
        <title>Sorangium comparison.</title>
        <authorList>
            <person name="Zaburannyi N."/>
            <person name="Bunk B."/>
            <person name="Overmann J."/>
            <person name="Mueller R."/>
        </authorList>
    </citation>
    <scope>NUCLEOTIDE SEQUENCE [LARGE SCALE GENOMIC DNA]</scope>
    <source>
        <strain evidence="2 3">So ce836</strain>
    </source>
</reference>
<dbReference type="AlphaFoldDB" id="A0A4P2R2X9"/>
<evidence type="ECO:0000313" key="3">
    <source>
        <dbReference type="Proteomes" id="UP000295497"/>
    </source>
</evidence>
<dbReference type="Gene3D" id="2.70.70.10">
    <property type="entry name" value="Glucose Permease (Domain IIA)"/>
    <property type="match status" value="1"/>
</dbReference>
<organism evidence="2 3">
    <name type="scientific">Sorangium cellulosum</name>
    <name type="common">Polyangium cellulosum</name>
    <dbReference type="NCBI Taxonomy" id="56"/>
    <lineage>
        <taxon>Bacteria</taxon>
        <taxon>Pseudomonadati</taxon>
        <taxon>Myxococcota</taxon>
        <taxon>Polyangia</taxon>
        <taxon>Polyangiales</taxon>
        <taxon>Polyangiaceae</taxon>
        <taxon>Sorangium</taxon>
    </lineage>
</organism>
<evidence type="ECO:0000313" key="2">
    <source>
        <dbReference type="EMBL" id="AUX37384.1"/>
    </source>
</evidence>
<protein>
    <submittedName>
        <fullName evidence="2">Uncharacterized protein</fullName>
    </submittedName>
</protein>
<dbReference type="CDD" id="cd12797">
    <property type="entry name" value="M23_peptidase"/>
    <property type="match status" value="1"/>
</dbReference>
<name>A0A4P2R2X9_SORCE</name>
<sequence>MRASGSSQARPTRAAVSPSPLVRGAAASALVLALGGLDDPAPPPPAVVPPAAAARGAAGAAALCGPRTVPEGAACVPLPAPGAPLPEGGAAALSGPGGARPAGAGARGQAYEHIPRRPERPASAAAYAFPIGAPDQAPGFLLVEGAPAQPGAPPPAGPVAAIGAARPEPPSWAGGVDLAAARGERVVSLRLEGQEGKAEVVFVGELSGITVATAHDVREARDVDRVRRYVLLHGHLDRPGPGVVAGARLDAGDVVGYAGDTGSPGLVRLRLEARQLREGARLSDLDPKRIIDAAVTVPCDLRNVLPLRQGASL</sequence>
<accession>A0A4P2R2X9</accession>
<feature type="compositionally biased region" description="Polar residues" evidence="1">
    <location>
        <begin position="1"/>
        <end position="10"/>
    </location>
</feature>